<proteinExistence type="inferred from homology"/>
<reference evidence="5 6" key="1">
    <citation type="journal article" date="2016" name="Mol. Biol. Evol.">
        <title>Comparative Genomics of Early-Diverging Mushroom-Forming Fungi Provides Insights into the Origins of Lignocellulose Decay Capabilities.</title>
        <authorList>
            <person name="Nagy L.G."/>
            <person name="Riley R."/>
            <person name="Tritt A."/>
            <person name="Adam C."/>
            <person name="Daum C."/>
            <person name="Floudas D."/>
            <person name="Sun H."/>
            <person name="Yadav J.S."/>
            <person name="Pangilinan J."/>
            <person name="Larsson K.H."/>
            <person name="Matsuura K."/>
            <person name="Barry K."/>
            <person name="Labutti K."/>
            <person name="Kuo R."/>
            <person name="Ohm R.A."/>
            <person name="Bhattacharya S.S."/>
            <person name="Shirouzu T."/>
            <person name="Yoshinaga Y."/>
            <person name="Martin F.M."/>
            <person name="Grigoriev I.V."/>
            <person name="Hibbett D.S."/>
        </authorList>
    </citation>
    <scope>NUCLEOTIDE SEQUENCE [LARGE SCALE GENOMIC DNA]</scope>
    <source>
        <strain evidence="5 6">CBS 109695</strain>
    </source>
</reference>
<dbReference type="OrthoDB" id="1621678at2759"/>
<evidence type="ECO:0000259" key="4">
    <source>
        <dbReference type="Pfam" id="PF03328"/>
    </source>
</evidence>
<keyword evidence="3" id="KW-0456">Lyase</keyword>
<evidence type="ECO:0000256" key="2">
    <source>
        <dbReference type="ARBA" id="ARBA00022723"/>
    </source>
</evidence>
<protein>
    <submittedName>
        <fullName evidence="5">Phosphoenolpyruvate/pyruvate domain-containing protein</fullName>
    </submittedName>
</protein>
<dbReference type="STRING" id="436010.A0A166JK64"/>
<dbReference type="PANTHER" id="PTHR30502:SF0">
    <property type="entry name" value="PHOSPHOENOLPYRUVATE CARBOXYLASE FAMILY PROTEIN"/>
    <property type="match status" value="1"/>
</dbReference>
<name>A0A166JK64_9AGAM</name>
<dbReference type="Pfam" id="PF03328">
    <property type="entry name" value="HpcH_HpaI"/>
    <property type="match status" value="1"/>
</dbReference>
<dbReference type="GO" id="GO:0005737">
    <property type="term" value="C:cytoplasm"/>
    <property type="evidence" value="ECO:0007669"/>
    <property type="project" value="TreeGrafter"/>
</dbReference>
<evidence type="ECO:0000313" key="5">
    <source>
        <dbReference type="EMBL" id="KZP20951.1"/>
    </source>
</evidence>
<dbReference type="EMBL" id="KV417551">
    <property type="protein sequence ID" value="KZP20951.1"/>
    <property type="molecule type" value="Genomic_DNA"/>
</dbReference>
<dbReference type="Gene3D" id="3.20.20.60">
    <property type="entry name" value="Phosphoenolpyruvate-binding domains"/>
    <property type="match status" value="1"/>
</dbReference>
<dbReference type="InterPro" id="IPR005000">
    <property type="entry name" value="Aldolase/citrate-lyase_domain"/>
</dbReference>
<dbReference type="GO" id="GO:0016832">
    <property type="term" value="F:aldehyde-lyase activity"/>
    <property type="evidence" value="ECO:0007669"/>
    <property type="project" value="TreeGrafter"/>
</dbReference>
<dbReference type="Proteomes" id="UP000076532">
    <property type="component" value="Unassembled WGS sequence"/>
</dbReference>
<gene>
    <name evidence="5" type="ORF">FIBSPDRAFT_861099</name>
</gene>
<dbReference type="GO" id="GO:0046872">
    <property type="term" value="F:metal ion binding"/>
    <property type="evidence" value="ECO:0007669"/>
    <property type="project" value="UniProtKB-KW"/>
</dbReference>
<evidence type="ECO:0000313" key="6">
    <source>
        <dbReference type="Proteomes" id="UP000076532"/>
    </source>
</evidence>
<dbReference type="InterPro" id="IPR015813">
    <property type="entry name" value="Pyrv/PenolPyrv_kinase-like_dom"/>
</dbReference>
<dbReference type="AlphaFoldDB" id="A0A166JK64"/>
<evidence type="ECO:0000256" key="3">
    <source>
        <dbReference type="ARBA" id="ARBA00023239"/>
    </source>
</evidence>
<evidence type="ECO:0000256" key="1">
    <source>
        <dbReference type="ARBA" id="ARBA00005568"/>
    </source>
</evidence>
<feature type="domain" description="HpcH/HpaI aldolase/citrate lyase" evidence="4">
    <location>
        <begin position="92"/>
        <end position="269"/>
    </location>
</feature>
<accession>A0A166JK64</accession>
<keyword evidence="6" id="KW-1185">Reference proteome</keyword>
<dbReference type="InterPro" id="IPR040442">
    <property type="entry name" value="Pyrv_kinase-like_dom_sf"/>
</dbReference>
<sequence length="290" mass="29323">MATHPLLRAFQARTPAFGAWIQLPSPFIARAVAQASPHLSWVLIDCEHGLTSLQPGCAETIQAIQAGGGSGSGSGYGAGGAGKSDVKGGQAPSVVVRIPATGPSDSVGWQIKYALDAGARGVLVPMVSTPEQATAVAAASRFPPLGIRGLGSPFASQAWGLAPFAYVGAANTDVQVMVQIETQEAVQNVKEIAETPGIDVLFIGPFDLSMALGLPPPFPVPGPALEAVLAQVLDAAHAAGKKCGIYCAGGKAAAQRAAQGFDMISVTTDYDALTAGVAGQLRVASEKAAL</sequence>
<dbReference type="SUPFAM" id="SSF51621">
    <property type="entry name" value="Phosphoenolpyruvate/pyruvate domain"/>
    <property type="match status" value="1"/>
</dbReference>
<dbReference type="PANTHER" id="PTHR30502">
    <property type="entry name" value="2-KETO-3-DEOXY-L-RHAMNONATE ALDOLASE"/>
    <property type="match status" value="1"/>
</dbReference>
<organism evidence="5 6">
    <name type="scientific">Athelia psychrophila</name>
    <dbReference type="NCBI Taxonomy" id="1759441"/>
    <lineage>
        <taxon>Eukaryota</taxon>
        <taxon>Fungi</taxon>
        <taxon>Dikarya</taxon>
        <taxon>Basidiomycota</taxon>
        <taxon>Agaricomycotina</taxon>
        <taxon>Agaricomycetes</taxon>
        <taxon>Agaricomycetidae</taxon>
        <taxon>Atheliales</taxon>
        <taxon>Atheliaceae</taxon>
        <taxon>Athelia</taxon>
    </lineage>
</organism>
<dbReference type="InterPro" id="IPR050251">
    <property type="entry name" value="HpcH-HpaI_aldolase"/>
</dbReference>
<comment type="similarity">
    <text evidence="1">Belongs to the HpcH/HpaI aldolase family.</text>
</comment>
<keyword evidence="2" id="KW-0479">Metal-binding</keyword>